<feature type="chain" id="PRO_5009190170" description="PepSY domain-containing protein" evidence="1">
    <location>
        <begin position="23"/>
        <end position="88"/>
    </location>
</feature>
<comment type="caution">
    <text evidence="2">The sequence shown here is derived from an EMBL/GenBank/DDBJ whole genome shotgun (WGS) entry which is preliminary data.</text>
</comment>
<evidence type="ECO:0000313" key="3">
    <source>
        <dbReference type="Proteomes" id="UP000095463"/>
    </source>
</evidence>
<feature type="signal peptide" evidence="1">
    <location>
        <begin position="1"/>
        <end position="22"/>
    </location>
</feature>
<dbReference type="RefSeq" id="WP_069912184.1">
    <property type="nucleotide sequence ID" value="NZ_LAJE02000365.1"/>
</dbReference>
<organism evidence="2 3">
    <name type="scientific">Devosia insulae DS-56</name>
    <dbReference type="NCBI Taxonomy" id="1116389"/>
    <lineage>
        <taxon>Bacteria</taxon>
        <taxon>Pseudomonadati</taxon>
        <taxon>Pseudomonadota</taxon>
        <taxon>Alphaproteobacteria</taxon>
        <taxon>Hyphomicrobiales</taxon>
        <taxon>Devosiaceae</taxon>
        <taxon>Devosia</taxon>
    </lineage>
</organism>
<gene>
    <name evidence="2" type="ORF">VW23_004465</name>
</gene>
<dbReference type="AlphaFoldDB" id="A0A1E5XIV7"/>
<dbReference type="EMBL" id="LAJE02000365">
    <property type="protein sequence ID" value="OEO28517.1"/>
    <property type="molecule type" value="Genomic_DNA"/>
</dbReference>
<evidence type="ECO:0000313" key="2">
    <source>
        <dbReference type="EMBL" id="OEO28517.1"/>
    </source>
</evidence>
<proteinExistence type="predicted"/>
<protein>
    <recommendedName>
        <fullName evidence="4">PepSY domain-containing protein</fullName>
    </recommendedName>
</protein>
<sequence length="88" mass="9920">MKLTTTLALLLAASLIPGSAMARPLQCDWDYGVSEADTTRDFAERLHLEGRIGASVNVWNGCYKVEYLGTDGKYRTEYYDPDSKRRLN</sequence>
<evidence type="ECO:0000256" key="1">
    <source>
        <dbReference type="SAM" id="SignalP"/>
    </source>
</evidence>
<evidence type="ECO:0008006" key="4">
    <source>
        <dbReference type="Google" id="ProtNLM"/>
    </source>
</evidence>
<accession>A0A1E5XIV7</accession>
<keyword evidence="3" id="KW-1185">Reference proteome</keyword>
<reference evidence="2 3" key="1">
    <citation type="journal article" date="2015" name="Genome Announc.">
        <title>Genome Assemblies of Three Soil-Associated Devosia species: D. insulae, D. limi, and D. soli.</title>
        <authorList>
            <person name="Hassan Y.I."/>
            <person name="Lepp D."/>
            <person name="Zhou T."/>
        </authorList>
    </citation>
    <scope>NUCLEOTIDE SEQUENCE [LARGE SCALE GENOMIC DNA]</scope>
    <source>
        <strain evidence="2 3">DS-56</strain>
    </source>
</reference>
<keyword evidence="1" id="KW-0732">Signal</keyword>
<name>A0A1E5XIV7_9HYPH</name>
<dbReference type="Proteomes" id="UP000095463">
    <property type="component" value="Unassembled WGS sequence"/>
</dbReference>